<keyword evidence="4 8" id="KW-1133">Transmembrane helix</keyword>
<dbReference type="InterPro" id="IPR001807">
    <property type="entry name" value="ClC"/>
</dbReference>
<dbReference type="Proteomes" id="UP000621930">
    <property type="component" value="Unassembled WGS sequence"/>
</dbReference>
<dbReference type="Pfam" id="PF00654">
    <property type="entry name" value="Voltage_CLC"/>
    <property type="match status" value="1"/>
</dbReference>
<evidence type="ECO:0000256" key="8">
    <source>
        <dbReference type="SAM" id="Phobius"/>
    </source>
</evidence>
<feature type="transmembrane region" description="Helical" evidence="8">
    <location>
        <begin position="410"/>
        <end position="428"/>
    </location>
</feature>
<evidence type="ECO:0000313" key="10">
    <source>
        <dbReference type="Proteomes" id="UP000621930"/>
    </source>
</evidence>
<dbReference type="RefSeq" id="WP_191730539.1">
    <property type="nucleotide sequence ID" value="NZ_JACSPT010000003.1"/>
</dbReference>
<keyword evidence="10" id="KW-1185">Reference proteome</keyword>
<dbReference type="PRINTS" id="PR00762">
    <property type="entry name" value="CLCHANNEL"/>
</dbReference>
<feature type="transmembrane region" description="Helical" evidence="8">
    <location>
        <begin position="244"/>
        <end position="269"/>
    </location>
</feature>
<feature type="transmembrane region" description="Helical" evidence="8">
    <location>
        <begin position="68"/>
        <end position="89"/>
    </location>
</feature>
<accession>A0ABR8VUA2</accession>
<dbReference type="PANTHER" id="PTHR45711">
    <property type="entry name" value="CHLORIDE CHANNEL PROTEIN"/>
    <property type="match status" value="1"/>
</dbReference>
<feature type="transmembrane region" description="Helical" evidence="8">
    <location>
        <begin position="169"/>
        <end position="193"/>
    </location>
</feature>
<feature type="transmembrane region" description="Helical" evidence="8">
    <location>
        <begin position="348"/>
        <end position="371"/>
    </location>
</feature>
<keyword evidence="2" id="KW-0813">Transport</keyword>
<proteinExistence type="predicted"/>
<dbReference type="InterPro" id="IPR014743">
    <property type="entry name" value="Cl-channel_core"/>
</dbReference>
<gene>
    <name evidence="9" type="primary">clcA</name>
    <name evidence="9" type="ORF">H9629_03125</name>
</gene>
<name>A0ABR8VUA2_9GAMM</name>
<keyword evidence="6 8" id="KW-0472">Membrane</keyword>
<dbReference type="EMBL" id="JACSPT010000003">
    <property type="protein sequence ID" value="MBD8008340.1"/>
    <property type="molecule type" value="Genomic_DNA"/>
</dbReference>
<dbReference type="SUPFAM" id="SSF81340">
    <property type="entry name" value="Clc chloride channel"/>
    <property type="match status" value="1"/>
</dbReference>
<evidence type="ECO:0000256" key="3">
    <source>
        <dbReference type="ARBA" id="ARBA00022692"/>
    </source>
</evidence>
<keyword evidence="5" id="KW-0406">Ion transport</keyword>
<evidence type="ECO:0000256" key="5">
    <source>
        <dbReference type="ARBA" id="ARBA00023065"/>
    </source>
</evidence>
<feature type="transmembrane region" description="Helical" evidence="8">
    <location>
        <begin position="205"/>
        <end position="224"/>
    </location>
</feature>
<evidence type="ECO:0000256" key="1">
    <source>
        <dbReference type="ARBA" id="ARBA00004141"/>
    </source>
</evidence>
<feature type="transmembrane region" description="Helical" evidence="8">
    <location>
        <begin position="24"/>
        <end position="48"/>
    </location>
</feature>
<sequence length="458" mass="49071">MQTAKVLASTATHKIESWQKRSPFIILILASIVGAATGLLGSLFHICINYTVSYREQFLQHVEHASPYLSYFLIFCITAAMGAFAYYLVQRFAPETGGSGIPEVEGALLNLRPVRWWRVIPVKFFGGLGALGSGMVLGREGPTVQIGANLGKMTADLCKVKNNESLHTLIATGAGAGITAAFNAPLSGILFVIEEMRPEFTYTKASIKAVFVGCITSCMVYQFIMGSNPILDMGTFLAAPLKSVWIYIFLGLFLGLIGSLSNSLILTLRRILGLFYQKKQYFFPLTGAVLAGTFGVLSLLKPEMTGGGFAILPNLVDGMTMFYPLLILLCLRFIATILCFGSGAPGGIFAPTIALGAIIGVLFGMIAQPVFPQYDIELLNCAVLGMAGLFAATIRAPLTGIMVVMEMTGSFVLILPLIITCLAATFMAQTLGATPIYSAILNSTLASSKNEPDQSKEK</sequence>
<protein>
    <submittedName>
        <fullName evidence="9">H(+)/Cl(-) exchange transporter ClcA</fullName>
    </submittedName>
</protein>
<feature type="transmembrane region" description="Helical" evidence="8">
    <location>
        <begin position="281"/>
        <end position="300"/>
    </location>
</feature>
<dbReference type="PANTHER" id="PTHR45711:SF6">
    <property type="entry name" value="CHLORIDE CHANNEL PROTEIN"/>
    <property type="match status" value="1"/>
</dbReference>
<keyword evidence="7" id="KW-0868">Chloride</keyword>
<comment type="subcellular location">
    <subcellularLocation>
        <location evidence="1">Membrane</location>
        <topology evidence="1">Multi-pass membrane protein</topology>
    </subcellularLocation>
</comment>
<dbReference type="CDD" id="cd01031">
    <property type="entry name" value="EriC"/>
    <property type="match status" value="1"/>
</dbReference>
<feature type="transmembrane region" description="Helical" evidence="8">
    <location>
        <begin position="320"/>
        <end position="341"/>
    </location>
</feature>
<organism evidence="9 10">
    <name type="scientific">Acinetobacter pecorum</name>
    <dbReference type="NCBI Taxonomy" id="2762215"/>
    <lineage>
        <taxon>Bacteria</taxon>
        <taxon>Pseudomonadati</taxon>
        <taxon>Pseudomonadota</taxon>
        <taxon>Gammaproteobacteria</taxon>
        <taxon>Moraxellales</taxon>
        <taxon>Moraxellaceae</taxon>
        <taxon>Acinetobacter</taxon>
    </lineage>
</organism>
<evidence type="ECO:0000256" key="6">
    <source>
        <dbReference type="ARBA" id="ARBA00023136"/>
    </source>
</evidence>
<evidence type="ECO:0000256" key="7">
    <source>
        <dbReference type="ARBA" id="ARBA00023214"/>
    </source>
</evidence>
<evidence type="ECO:0000256" key="4">
    <source>
        <dbReference type="ARBA" id="ARBA00022989"/>
    </source>
</evidence>
<dbReference type="NCBIfam" id="NF003640">
    <property type="entry name" value="PRK05277.1"/>
    <property type="match status" value="1"/>
</dbReference>
<keyword evidence="3 8" id="KW-0812">Transmembrane</keyword>
<comment type="caution">
    <text evidence="9">The sequence shown here is derived from an EMBL/GenBank/DDBJ whole genome shotgun (WGS) entry which is preliminary data.</text>
</comment>
<evidence type="ECO:0000256" key="2">
    <source>
        <dbReference type="ARBA" id="ARBA00022448"/>
    </source>
</evidence>
<reference evidence="9 10" key="1">
    <citation type="submission" date="2020-08" db="EMBL/GenBank/DDBJ databases">
        <title>A Genomic Blueprint of the Chicken Gut Microbiome.</title>
        <authorList>
            <person name="Gilroy R."/>
            <person name="Ravi A."/>
            <person name="Getino M."/>
            <person name="Pursley I."/>
            <person name="Horton D.L."/>
            <person name="Alikhan N.-F."/>
            <person name="Baker D."/>
            <person name="Gharbi K."/>
            <person name="Hall N."/>
            <person name="Watson M."/>
            <person name="Adriaenssens E.M."/>
            <person name="Foster-Nyarko E."/>
            <person name="Jarju S."/>
            <person name="Secka A."/>
            <person name="Antonio M."/>
            <person name="Oren A."/>
            <person name="Chaudhuri R."/>
            <person name="La Ragione R.M."/>
            <person name="Hildebrand F."/>
            <person name="Pallen M.J."/>
        </authorList>
    </citation>
    <scope>NUCLEOTIDE SEQUENCE [LARGE SCALE GENOMIC DNA]</scope>
    <source>
        <strain evidence="9 10">Sa1BUA6</strain>
    </source>
</reference>
<feature type="transmembrane region" description="Helical" evidence="8">
    <location>
        <begin position="377"/>
        <end position="398"/>
    </location>
</feature>
<dbReference type="Gene3D" id="1.10.3080.10">
    <property type="entry name" value="Clc chloride channel"/>
    <property type="match status" value="1"/>
</dbReference>
<evidence type="ECO:0000313" key="9">
    <source>
        <dbReference type="EMBL" id="MBD8008340.1"/>
    </source>
</evidence>